<keyword evidence="3" id="KW-1185">Reference proteome</keyword>
<reference evidence="2" key="1">
    <citation type="submission" date="2021-07" db="EMBL/GenBank/DDBJ databases">
        <title>Elsinoe batatas strain:CRI-CJ2 Genome sequencing and assembly.</title>
        <authorList>
            <person name="Huang L."/>
        </authorList>
    </citation>
    <scope>NUCLEOTIDE SEQUENCE</scope>
    <source>
        <strain evidence="2">CRI-CJ2</strain>
    </source>
</reference>
<dbReference type="EMBL" id="JAESVG020000002">
    <property type="protein sequence ID" value="KAG8630784.1"/>
    <property type="molecule type" value="Genomic_DNA"/>
</dbReference>
<proteinExistence type="predicted"/>
<evidence type="ECO:0000313" key="2">
    <source>
        <dbReference type="EMBL" id="KAG8630784.1"/>
    </source>
</evidence>
<protein>
    <submittedName>
        <fullName evidence="2">Uncharacterized protein</fullName>
    </submittedName>
</protein>
<accession>A0A8K0L6T3</accession>
<organism evidence="2 3">
    <name type="scientific">Elsinoe batatas</name>
    <dbReference type="NCBI Taxonomy" id="2601811"/>
    <lineage>
        <taxon>Eukaryota</taxon>
        <taxon>Fungi</taxon>
        <taxon>Dikarya</taxon>
        <taxon>Ascomycota</taxon>
        <taxon>Pezizomycotina</taxon>
        <taxon>Dothideomycetes</taxon>
        <taxon>Dothideomycetidae</taxon>
        <taxon>Myriangiales</taxon>
        <taxon>Elsinoaceae</taxon>
        <taxon>Elsinoe</taxon>
    </lineage>
</organism>
<dbReference type="AlphaFoldDB" id="A0A8K0L6T3"/>
<evidence type="ECO:0000313" key="3">
    <source>
        <dbReference type="Proteomes" id="UP000809789"/>
    </source>
</evidence>
<dbReference type="OrthoDB" id="10518428at2759"/>
<feature type="compositionally biased region" description="Basic and acidic residues" evidence="1">
    <location>
        <begin position="130"/>
        <end position="141"/>
    </location>
</feature>
<evidence type="ECO:0000256" key="1">
    <source>
        <dbReference type="SAM" id="MobiDB-lite"/>
    </source>
</evidence>
<sequence>MGAEELDEILRLMERIRNIKGAIEALSEDERECKTSIGMVDDGATSPSKPFTKQQRKAAQRQILSTRDAALTLENLLRRLERREADAQRRREQEKAIQECEATLVDLTFAAERAAVKVAEEQARLTALRRKAEDDKSKGQSEEEEGYAVVKLS</sequence>
<feature type="region of interest" description="Disordered" evidence="1">
    <location>
        <begin position="128"/>
        <end position="153"/>
    </location>
</feature>
<name>A0A8K0L6T3_9PEZI</name>
<comment type="caution">
    <text evidence="2">The sequence shown here is derived from an EMBL/GenBank/DDBJ whole genome shotgun (WGS) entry which is preliminary data.</text>
</comment>
<dbReference type="Proteomes" id="UP000809789">
    <property type="component" value="Unassembled WGS sequence"/>
</dbReference>
<gene>
    <name evidence="2" type="ORF">KVT40_002403</name>
</gene>